<dbReference type="Pfam" id="PF01408">
    <property type="entry name" value="GFO_IDH_MocA"/>
    <property type="match status" value="1"/>
</dbReference>
<feature type="domain" description="Gal80p-like C-terminal" evidence="2">
    <location>
        <begin position="138"/>
        <end position="277"/>
    </location>
</feature>
<dbReference type="SUPFAM" id="SSF55347">
    <property type="entry name" value="Glyceraldehyde-3-phosphate dehydrogenase-like, C-terminal domain"/>
    <property type="match status" value="1"/>
</dbReference>
<dbReference type="PANTHER" id="PTHR43708">
    <property type="entry name" value="CONSERVED EXPRESSED OXIDOREDUCTASE (EUROFUNG)"/>
    <property type="match status" value="1"/>
</dbReference>
<comment type="caution">
    <text evidence="3">The sequence shown here is derived from an EMBL/GenBank/DDBJ whole genome shotgun (WGS) entry which is preliminary data.</text>
</comment>
<sequence length="378" mass="40427">MTNSANTRIGVGIVGASADRGWGGIAHVPALRALDAFQIRAISTTRIESAKATASQMGADLAFDTHQALVLRPEVDLVVIAVKVPDHKQIVSDALAAGKMVYCEWPLARNLSEAEALEGLARERQVRTVIGLQGGLHPPIRYLHDLVRQCVIGKPLSTSIRAHLNDDIWLGRYDPPFEYMARAENGATLQSIMLGHALQPLAHVLGTFESLSAIVANQRGDGTRLSDGTSLPKDAPDEIIVAGVLKGGIVTSLHYSAGQSAGLVWEIQGTDGSLRVETASGYIHFGDMTITLRRGNEPVQQLQVPPAYAAPDLQLEAPAAGVARLYAQLAADLRDGTADAPDFAVALDRHRVLEAITLGAETGHRQHLAQPDLVNFNR</sequence>
<dbReference type="OrthoDB" id="9792935at2"/>
<dbReference type="Pfam" id="PF22685">
    <property type="entry name" value="Gal80p_C-like"/>
    <property type="match status" value="1"/>
</dbReference>
<dbReference type="InterPro" id="IPR051317">
    <property type="entry name" value="Gfo/Idh/MocA_oxidoreduct"/>
</dbReference>
<name>A0A2K2FYA4_9SPHN</name>
<evidence type="ECO:0000259" key="1">
    <source>
        <dbReference type="Pfam" id="PF01408"/>
    </source>
</evidence>
<dbReference type="PANTHER" id="PTHR43708:SF1">
    <property type="entry name" value="GALACTOSE_LACTOSE METABOLISM REGULATORY PROTEIN GAL80"/>
    <property type="match status" value="1"/>
</dbReference>
<evidence type="ECO:0000313" key="4">
    <source>
        <dbReference type="Proteomes" id="UP000236327"/>
    </source>
</evidence>
<proteinExistence type="predicted"/>
<dbReference type="EMBL" id="LYMM01000044">
    <property type="protein sequence ID" value="PNU03738.1"/>
    <property type="molecule type" value="Genomic_DNA"/>
</dbReference>
<reference evidence="3 4" key="1">
    <citation type="submission" date="2016-05" db="EMBL/GenBank/DDBJ databases">
        <title>Complete genome sequence of Novosphingobium guangzhouense SA925(T).</title>
        <authorList>
            <person name="Sha S."/>
        </authorList>
    </citation>
    <scope>NUCLEOTIDE SEQUENCE [LARGE SCALE GENOMIC DNA]</scope>
    <source>
        <strain evidence="3 4">SA925</strain>
    </source>
</reference>
<feature type="domain" description="Gfo/Idh/MocA-like oxidoreductase N-terminal" evidence="1">
    <location>
        <begin position="10"/>
        <end position="130"/>
    </location>
</feature>
<dbReference type="Proteomes" id="UP000236327">
    <property type="component" value="Unassembled WGS sequence"/>
</dbReference>
<dbReference type="GO" id="GO:0000166">
    <property type="term" value="F:nucleotide binding"/>
    <property type="evidence" value="ECO:0007669"/>
    <property type="project" value="InterPro"/>
</dbReference>
<keyword evidence="4" id="KW-1185">Reference proteome</keyword>
<dbReference type="Gene3D" id="3.30.360.10">
    <property type="entry name" value="Dihydrodipicolinate Reductase, domain 2"/>
    <property type="match status" value="1"/>
</dbReference>
<dbReference type="InterPro" id="IPR036291">
    <property type="entry name" value="NAD(P)-bd_dom_sf"/>
</dbReference>
<accession>A0A2K2FYA4</accession>
<evidence type="ECO:0000259" key="2">
    <source>
        <dbReference type="Pfam" id="PF22685"/>
    </source>
</evidence>
<dbReference type="AlphaFoldDB" id="A0A2K2FYA4"/>
<dbReference type="Gene3D" id="3.40.50.720">
    <property type="entry name" value="NAD(P)-binding Rossmann-like Domain"/>
    <property type="match status" value="1"/>
</dbReference>
<dbReference type="InterPro" id="IPR055080">
    <property type="entry name" value="Gal80p-like_C"/>
</dbReference>
<dbReference type="RefSeq" id="WP_103097025.1">
    <property type="nucleotide sequence ID" value="NZ_LYMM01000044.1"/>
</dbReference>
<organism evidence="3 4">
    <name type="scientific">Novosphingobium guangzhouense</name>
    <dbReference type="NCBI Taxonomy" id="1850347"/>
    <lineage>
        <taxon>Bacteria</taxon>
        <taxon>Pseudomonadati</taxon>
        <taxon>Pseudomonadota</taxon>
        <taxon>Alphaproteobacteria</taxon>
        <taxon>Sphingomonadales</taxon>
        <taxon>Sphingomonadaceae</taxon>
        <taxon>Novosphingobium</taxon>
    </lineage>
</organism>
<gene>
    <name evidence="3" type="ORF">A8V01_22515</name>
</gene>
<protein>
    <submittedName>
        <fullName evidence="3">Oxidoreductase</fullName>
    </submittedName>
</protein>
<dbReference type="SUPFAM" id="SSF51735">
    <property type="entry name" value="NAD(P)-binding Rossmann-fold domains"/>
    <property type="match status" value="1"/>
</dbReference>
<dbReference type="InterPro" id="IPR000683">
    <property type="entry name" value="Gfo/Idh/MocA-like_OxRdtase_N"/>
</dbReference>
<evidence type="ECO:0000313" key="3">
    <source>
        <dbReference type="EMBL" id="PNU03738.1"/>
    </source>
</evidence>